<comment type="similarity">
    <text evidence="3 12">Belongs to the class-V pyridoxal-phosphate-dependent aminotransferase family. SerC subfamily.</text>
</comment>
<evidence type="ECO:0000313" key="15">
    <source>
        <dbReference type="EMBL" id="MBB6183160.1"/>
    </source>
</evidence>
<keyword evidence="8 12" id="KW-0664">Pyridoxine biosynthesis</keyword>
<feature type="binding site" evidence="12">
    <location>
        <position position="173"/>
    </location>
    <ligand>
        <name>pyridoxal 5'-phosphate</name>
        <dbReference type="ChEBI" id="CHEBI:597326"/>
    </ligand>
</feature>
<keyword evidence="7 12" id="KW-0663">Pyridoxal phosphate</keyword>
<dbReference type="InterPro" id="IPR015424">
    <property type="entry name" value="PyrdxlP-dep_Trfase"/>
</dbReference>
<dbReference type="UniPathway" id="UPA00244">
    <property type="reaction ID" value="UER00311"/>
</dbReference>
<dbReference type="PIRSF" id="PIRSF000525">
    <property type="entry name" value="SerC"/>
    <property type="match status" value="1"/>
</dbReference>
<comment type="function">
    <text evidence="12">Catalyzes the reversible conversion of 3-phosphohydroxypyruvate to phosphoserine and of 3-hydroxy-2-oxo-4-phosphonooxybutanoate to phosphohydroxythreonine.</text>
</comment>
<dbReference type="GO" id="GO:0005737">
    <property type="term" value="C:cytoplasm"/>
    <property type="evidence" value="ECO:0007669"/>
    <property type="project" value="UniProtKB-SubCell"/>
</dbReference>
<dbReference type="SUPFAM" id="SSF53383">
    <property type="entry name" value="PLP-dependent transferases"/>
    <property type="match status" value="1"/>
</dbReference>
<dbReference type="Gene3D" id="3.90.1150.10">
    <property type="entry name" value="Aspartate Aminotransferase, domain 1"/>
    <property type="match status" value="1"/>
</dbReference>
<evidence type="ECO:0000256" key="2">
    <source>
        <dbReference type="ARBA" id="ARBA00005099"/>
    </source>
</evidence>
<feature type="binding site" evidence="12">
    <location>
        <position position="45"/>
    </location>
    <ligand>
        <name>L-glutamate</name>
        <dbReference type="ChEBI" id="CHEBI:29985"/>
    </ligand>
</feature>
<accession>A0A099CXE6</accession>
<evidence type="ECO:0000313" key="16">
    <source>
        <dbReference type="Proteomes" id="UP000029708"/>
    </source>
</evidence>
<dbReference type="HOGENOM" id="CLU_034866_0_2_6"/>
<protein>
    <recommendedName>
        <fullName evidence="12">Phosphoserine aminotransferase</fullName>
        <ecNumber evidence="12">2.6.1.52</ecNumber>
    </recommendedName>
    <alternativeName>
        <fullName evidence="12">Phosphohydroxythreonine aminotransferase</fullName>
        <shortName evidence="12">PSAT</shortName>
    </alternativeName>
</protein>
<dbReference type="EMBL" id="JROI01000010">
    <property type="protein sequence ID" value="KGI78341.1"/>
    <property type="molecule type" value="Genomic_DNA"/>
</dbReference>
<dbReference type="GO" id="GO:0008615">
    <property type="term" value="P:pyridoxine biosynthetic process"/>
    <property type="evidence" value="ECO:0007669"/>
    <property type="project" value="UniProtKB-UniRule"/>
</dbReference>
<dbReference type="InterPro" id="IPR015421">
    <property type="entry name" value="PyrdxlP-dep_Trfase_major"/>
</dbReference>
<evidence type="ECO:0000256" key="7">
    <source>
        <dbReference type="ARBA" id="ARBA00022898"/>
    </source>
</evidence>
<keyword evidence="4 12" id="KW-0032">Aminotransferase</keyword>
<dbReference type="STRING" id="1543381.LF63_0108540"/>
<evidence type="ECO:0000256" key="9">
    <source>
        <dbReference type="ARBA" id="ARBA00023299"/>
    </source>
</evidence>
<dbReference type="RefSeq" id="WP_043103501.1">
    <property type="nucleotide sequence ID" value="NZ_JACHET010000001.1"/>
</dbReference>
<reference evidence="14 16" key="1">
    <citation type="submission" date="2014-09" db="EMBL/GenBank/DDBJ databases">
        <title>Xanthomonadaceae 3.5X direct submission.</title>
        <authorList>
            <person name="Fang T."/>
            <person name="Wang H."/>
        </authorList>
    </citation>
    <scope>NUCLEOTIDE SEQUENCE [LARGE SCALE GENOMIC DNA]</scope>
    <source>
        <strain evidence="14 16">3.5X</strain>
    </source>
</reference>
<evidence type="ECO:0000256" key="11">
    <source>
        <dbReference type="ARBA" id="ARBA00049007"/>
    </source>
</evidence>
<sequence>MTHPARPWNFSAGPAALAPEVLAQAQRELLDWRGTGVSVMEVSHRGRDFMAMAEETEQDLRALMGIPDSYTVLFLQGGATQHFAQLAMNLAGPEDRADYVVTGHWSQKAVQEAMPYVNARVAASTEADGFRSVPTQFEVDPQAAYLHFTPNETIHGTEFHHLPESGDVPLVADMSSDILSRPLDVSKFGMIYAGAQKNIGPSGLVLLIVRDDLLRRPGRPMADIFRYARHAERDSMLNTPNTWGWYLAGLTFQWIAAQGGLEAIGARNQAKADALYAAIDGSGGFYTNTIDPTARSRMNVPFRLHDEALDATFLQASAEAGLMALKGHRALGGMRASIYNAMPMQGVQALIDFMGDFARRHG</sequence>
<keyword evidence="16" id="KW-1185">Reference proteome</keyword>
<comment type="pathway">
    <text evidence="2 12">Amino-acid biosynthesis; L-serine biosynthesis; L-serine from 3-phospho-D-glycerate: step 2/3.</text>
</comment>
<name>A0A099CXE6_9GAMM</name>
<dbReference type="InterPro" id="IPR015422">
    <property type="entry name" value="PyrdxlP-dep_Trfase_small"/>
</dbReference>
<feature type="binding site" evidence="12">
    <location>
        <begin position="238"/>
        <end position="239"/>
    </location>
    <ligand>
        <name>pyridoxal 5'-phosphate</name>
        <dbReference type="ChEBI" id="CHEBI:597326"/>
    </ligand>
</feature>
<evidence type="ECO:0000313" key="17">
    <source>
        <dbReference type="Proteomes" id="UP000560000"/>
    </source>
</evidence>
<feature type="binding site" evidence="12">
    <location>
        <position position="153"/>
    </location>
    <ligand>
        <name>pyridoxal 5'-phosphate</name>
        <dbReference type="ChEBI" id="CHEBI:597326"/>
    </ligand>
</feature>
<keyword evidence="12" id="KW-0963">Cytoplasm</keyword>
<comment type="subunit">
    <text evidence="12">Homodimer.</text>
</comment>
<evidence type="ECO:0000313" key="14">
    <source>
        <dbReference type="EMBL" id="KGI78341.1"/>
    </source>
</evidence>
<comment type="catalytic activity">
    <reaction evidence="11 12">
        <text>O-phospho-L-serine + 2-oxoglutarate = 3-phosphooxypyruvate + L-glutamate</text>
        <dbReference type="Rhea" id="RHEA:14329"/>
        <dbReference type="ChEBI" id="CHEBI:16810"/>
        <dbReference type="ChEBI" id="CHEBI:18110"/>
        <dbReference type="ChEBI" id="CHEBI:29985"/>
        <dbReference type="ChEBI" id="CHEBI:57524"/>
        <dbReference type="EC" id="2.6.1.52"/>
    </reaction>
</comment>
<dbReference type="InterPro" id="IPR022278">
    <property type="entry name" value="Pser_aminoTfrase"/>
</dbReference>
<comment type="caution">
    <text evidence="14">The sequence shown here is derived from an EMBL/GenBank/DDBJ whole genome shotgun (WGS) entry which is preliminary data.</text>
</comment>
<feature type="binding site" evidence="12">
    <location>
        <position position="105"/>
    </location>
    <ligand>
        <name>pyridoxal 5'-phosphate</name>
        <dbReference type="ChEBI" id="CHEBI:597326"/>
    </ligand>
</feature>
<dbReference type="NCBIfam" id="NF003764">
    <property type="entry name" value="PRK05355.1"/>
    <property type="match status" value="1"/>
</dbReference>
<dbReference type="EMBL" id="JACHET010000001">
    <property type="protein sequence ID" value="MBB6183160.1"/>
    <property type="molecule type" value="Genomic_DNA"/>
</dbReference>
<dbReference type="HAMAP" id="MF_00160">
    <property type="entry name" value="SerC_aminotrans_5"/>
    <property type="match status" value="1"/>
</dbReference>
<dbReference type="PANTHER" id="PTHR43247">
    <property type="entry name" value="PHOSPHOSERINE AMINOTRANSFERASE"/>
    <property type="match status" value="1"/>
</dbReference>
<evidence type="ECO:0000256" key="6">
    <source>
        <dbReference type="ARBA" id="ARBA00022679"/>
    </source>
</evidence>
<keyword evidence="5 12" id="KW-0028">Amino-acid biosynthesis</keyword>
<evidence type="ECO:0000256" key="5">
    <source>
        <dbReference type="ARBA" id="ARBA00022605"/>
    </source>
</evidence>
<feature type="modified residue" description="N6-(pyridoxal phosphate)lysine" evidence="12">
    <location>
        <position position="197"/>
    </location>
</feature>
<comment type="pathway">
    <text evidence="1 12">Cofactor biosynthesis; pyridoxine 5'-phosphate biosynthesis; pyridoxine 5'-phosphate from D-erythrose 4-phosphate: step 3/5.</text>
</comment>
<comment type="subcellular location">
    <subcellularLocation>
        <location evidence="12">Cytoplasm</location>
    </subcellularLocation>
</comment>
<keyword evidence="6 12" id="KW-0808">Transferase</keyword>
<reference evidence="15 17" key="2">
    <citation type="submission" date="2020-08" db="EMBL/GenBank/DDBJ databases">
        <title>Genomic Encyclopedia of Type Strains, Phase IV (KMG-IV): sequencing the most valuable type-strain genomes for metagenomic binning, comparative biology and taxonomic classification.</title>
        <authorList>
            <person name="Goeker M."/>
        </authorList>
    </citation>
    <scope>NUCLEOTIDE SEQUENCE [LARGE SCALE GENOMIC DNA]</scope>
    <source>
        <strain evidence="15 17">DSM 107085</strain>
    </source>
</reference>
<evidence type="ECO:0000256" key="10">
    <source>
        <dbReference type="ARBA" id="ARBA00047630"/>
    </source>
</evidence>
<dbReference type="Gene3D" id="3.40.640.10">
    <property type="entry name" value="Type I PLP-dependent aspartate aminotransferase-like (Major domain)"/>
    <property type="match status" value="1"/>
</dbReference>
<dbReference type="EC" id="2.6.1.52" evidence="12"/>
<comment type="caution">
    <text evidence="12">Lacks conserved residue(s) required for the propagation of feature annotation.</text>
</comment>
<evidence type="ECO:0000256" key="8">
    <source>
        <dbReference type="ARBA" id="ARBA00023096"/>
    </source>
</evidence>
<dbReference type="OrthoDB" id="9809412at2"/>
<dbReference type="Proteomes" id="UP000560000">
    <property type="component" value="Unassembled WGS sequence"/>
</dbReference>
<dbReference type="CDD" id="cd00611">
    <property type="entry name" value="PSAT_like"/>
    <property type="match status" value="1"/>
</dbReference>
<feature type="binding site" evidence="12">
    <location>
        <position position="196"/>
    </location>
    <ligand>
        <name>pyridoxal 5'-phosphate</name>
        <dbReference type="ChEBI" id="CHEBI:597326"/>
    </ligand>
</feature>
<proteinExistence type="inferred from homology"/>
<evidence type="ECO:0000256" key="1">
    <source>
        <dbReference type="ARBA" id="ARBA00004915"/>
    </source>
</evidence>
<gene>
    <name evidence="12" type="primary">serC</name>
    <name evidence="15" type="ORF">HNQ86_000505</name>
    <name evidence="14" type="ORF">LF63_0108540</name>
</gene>
<dbReference type="FunFam" id="3.40.640.10:FF:000010">
    <property type="entry name" value="Phosphoserine aminotransferase"/>
    <property type="match status" value="1"/>
</dbReference>
<dbReference type="NCBIfam" id="TIGR01364">
    <property type="entry name" value="serC_1"/>
    <property type="match status" value="1"/>
</dbReference>
<dbReference type="PANTHER" id="PTHR43247:SF1">
    <property type="entry name" value="PHOSPHOSERINE AMINOTRANSFERASE"/>
    <property type="match status" value="1"/>
</dbReference>
<dbReference type="Proteomes" id="UP000029708">
    <property type="component" value="Unassembled WGS sequence"/>
</dbReference>
<keyword evidence="9 12" id="KW-0718">Serine biosynthesis</keyword>
<evidence type="ECO:0000256" key="12">
    <source>
        <dbReference type="HAMAP-Rule" id="MF_00160"/>
    </source>
</evidence>
<evidence type="ECO:0000256" key="4">
    <source>
        <dbReference type="ARBA" id="ARBA00022576"/>
    </source>
</evidence>
<dbReference type="Pfam" id="PF00266">
    <property type="entry name" value="Aminotran_5"/>
    <property type="match status" value="1"/>
</dbReference>
<dbReference type="GO" id="GO:0004648">
    <property type="term" value="F:O-phospho-L-serine:2-oxoglutarate aminotransferase activity"/>
    <property type="evidence" value="ECO:0007669"/>
    <property type="project" value="UniProtKB-UniRule"/>
</dbReference>
<dbReference type="AlphaFoldDB" id="A0A099CXE6"/>
<dbReference type="InterPro" id="IPR000192">
    <property type="entry name" value="Aminotrans_V_dom"/>
</dbReference>
<evidence type="ECO:0000256" key="3">
    <source>
        <dbReference type="ARBA" id="ARBA00006904"/>
    </source>
</evidence>
<comment type="cofactor">
    <cofactor evidence="12">
        <name>pyridoxal 5'-phosphate</name>
        <dbReference type="ChEBI" id="CHEBI:597326"/>
    </cofactor>
    <text evidence="12">Binds 1 pyridoxal phosphate per subunit.</text>
</comment>
<evidence type="ECO:0000259" key="13">
    <source>
        <dbReference type="Pfam" id="PF00266"/>
    </source>
</evidence>
<dbReference type="FunFam" id="3.90.1150.10:FF:000006">
    <property type="entry name" value="Phosphoserine aminotransferase"/>
    <property type="match status" value="1"/>
</dbReference>
<feature type="domain" description="Aminotransferase class V" evidence="13">
    <location>
        <begin position="8"/>
        <end position="350"/>
    </location>
</feature>
<dbReference type="GO" id="GO:0006564">
    <property type="term" value="P:L-serine biosynthetic process"/>
    <property type="evidence" value="ECO:0007669"/>
    <property type="project" value="UniProtKB-UniRule"/>
</dbReference>
<comment type="catalytic activity">
    <reaction evidence="10 12">
        <text>4-(phosphooxy)-L-threonine + 2-oxoglutarate = (R)-3-hydroxy-2-oxo-4-phosphooxybutanoate + L-glutamate</text>
        <dbReference type="Rhea" id="RHEA:16573"/>
        <dbReference type="ChEBI" id="CHEBI:16810"/>
        <dbReference type="ChEBI" id="CHEBI:29985"/>
        <dbReference type="ChEBI" id="CHEBI:58452"/>
        <dbReference type="ChEBI" id="CHEBI:58538"/>
        <dbReference type="EC" id="2.6.1.52"/>
    </reaction>
</comment>
<dbReference type="UniPathway" id="UPA00135">
    <property type="reaction ID" value="UER00197"/>
</dbReference>
<feature type="binding site" evidence="12">
    <location>
        <begin position="79"/>
        <end position="80"/>
    </location>
    <ligand>
        <name>pyridoxal 5'-phosphate</name>
        <dbReference type="ChEBI" id="CHEBI:597326"/>
    </ligand>
</feature>
<dbReference type="GO" id="GO:0030170">
    <property type="term" value="F:pyridoxal phosphate binding"/>
    <property type="evidence" value="ECO:0007669"/>
    <property type="project" value="UniProtKB-UniRule"/>
</dbReference>
<organism evidence="14 16">
    <name type="scientific">Oleiagrimonas soli</name>
    <dbReference type="NCBI Taxonomy" id="1543381"/>
    <lineage>
        <taxon>Bacteria</taxon>
        <taxon>Pseudomonadati</taxon>
        <taxon>Pseudomonadota</taxon>
        <taxon>Gammaproteobacteria</taxon>
        <taxon>Lysobacterales</taxon>
        <taxon>Rhodanobacteraceae</taxon>
        <taxon>Oleiagrimonas</taxon>
    </lineage>
</organism>